<dbReference type="PANTHER" id="PTHR33127:SF5">
    <property type="entry name" value="TRANSMEMBRANE PROTEIN"/>
    <property type="match status" value="1"/>
</dbReference>
<name>A0A9J5X9K7_SOLCO</name>
<dbReference type="Pfam" id="PF03478">
    <property type="entry name" value="Beta-prop_KIB1-4"/>
    <property type="match status" value="1"/>
</dbReference>
<protein>
    <recommendedName>
        <fullName evidence="1">KIB1-4 beta-propeller domain-containing protein</fullName>
    </recommendedName>
</protein>
<dbReference type="Proteomes" id="UP000824120">
    <property type="component" value="Chromosome 9"/>
</dbReference>
<dbReference type="OrthoDB" id="1263126at2759"/>
<evidence type="ECO:0000259" key="1">
    <source>
        <dbReference type="Pfam" id="PF03478"/>
    </source>
</evidence>
<dbReference type="PANTHER" id="PTHR33127">
    <property type="entry name" value="TRANSMEMBRANE PROTEIN"/>
    <property type="match status" value="1"/>
</dbReference>
<dbReference type="InterPro" id="IPR005174">
    <property type="entry name" value="KIB1-4_b-propeller"/>
</dbReference>
<organism evidence="2 3">
    <name type="scientific">Solanum commersonii</name>
    <name type="common">Commerson's wild potato</name>
    <name type="synonym">Commerson's nightshade</name>
    <dbReference type="NCBI Taxonomy" id="4109"/>
    <lineage>
        <taxon>Eukaryota</taxon>
        <taxon>Viridiplantae</taxon>
        <taxon>Streptophyta</taxon>
        <taxon>Embryophyta</taxon>
        <taxon>Tracheophyta</taxon>
        <taxon>Spermatophyta</taxon>
        <taxon>Magnoliopsida</taxon>
        <taxon>eudicotyledons</taxon>
        <taxon>Gunneridae</taxon>
        <taxon>Pentapetalae</taxon>
        <taxon>asterids</taxon>
        <taxon>lamiids</taxon>
        <taxon>Solanales</taxon>
        <taxon>Solanaceae</taxon>
        <taxon>Solanoideae</taxon>
        <taxon>Solaneae</taxon>
        <taxon>Solanum</taxon>
    </lineage>
</organism>
<dbReference type="EMBL" id="JACXVP010000009">
    <property type="protein sequence ID" value="KAG5584205.1"/>
    <property type="molecule type" value="Genomic_DNA"/>
</dbReference>
<dbReference type="InterPro" id="IPR011043">
    <property type="entry name" value="Gal_Oxase/kelch_b-propeller"/>
</dbReference>
<dbReference type="SUPFAM" id="SSF50965">
    <property type="entry name" value="Galactose oxidase, central domain"/>
    <property type="match status" value="1"/>
</dbReference>
<comment type="caution">
    <text evidence="2">The sequence shown here is derived from an EMBL/GenBank/DDBJ whole genome shotgun (WGS) entry which is preliminary data.</text>
</comment>
<evidence type="ECO:0000313" key="3">
    <source>
        <dbReference type="Proteomes" id="UP000824120"/>
    </source>
</evidence>
<reference evidence="2 3" key="1">
    <citation type="submission" date="2020-09" db="EMBL/GenBank/DDBJ databases">
        <title>De no assembly of potato wild relative species, Solanum commersonii.</title>
        <authorList>
            <person name="Cho K."/>
        </authorList>
    </citation>
    <scope>NUCLEOTIDE SEQUENCE [LARGE SCALE GENOMIC DNA]</scope>
    <source>
        <strain evidence="2">LZ3.2</strain>
        <tissue evidence="2">Leaf</tissue>
    </source>
</reference>
<sequence length="376" mass="42984">MEETHYDKLWSHGIPSDILGLISSRLVAAEYFVFHAVCKRWRYAPLTPPSLPPRLMTCSPTPRLMTLRGETGIVEFFDPLYNVVTIQNMDIPKLMGARIRSSKANWLLMSSGSRGMFFFNPISNDIIELPDLLEEHENSCSAWTFSCPPDSSSSDCFVVGFETGIYVPDVYIIKVGDTEWTHHYFFNTGDFATSDCNNPLFFKNNTIYLLGDKGNLGTLCIKGNSATQRPNWKFYGRHFPSSKQTSIRKAYTVEDVDNGGMLVVFLSREEWDVEVWRYKLKGKMLEREQLTSLDNNKTLFVSSGGSYLRTCVAQGLGNKIYFPMFHDNNKGKGVFYCLANRKYYSFDYSAIKAYSSSNIFNLVQPRSCIWIEQEDD</sequence>
<proteinExistence type="predicted"/>
<feature type="domain" description="KIB1-4 beta-propeller" evidence="1">
    <location>
        <begin position="87"/>
        <end position="335"/>
    </location>
</feature>
<gene>
    <name evidence="2" type="ORF">H5410_044639</name>
</gene>
<evidence type="ECO:0000313" key="2">
    <source>
        <dbReference type="EMBL" id="KAG5584205.1"/>
    </source>
</evidence>
<keyword evidence="3" id="KW-1185">Reference proteome</keyword>
<dbReference type="AlphaFoldDB" id="A0A9J5X9K7"/>
<accession>A0A9J5X9K7</accession>